<organism evidence="3 4">
    <name type="scientific">Tanacetum coccineum</name>
    <dbReference type="NCBI Taxonomy" id="301880"/>
    <lineage>
        <taxon>Eukaryota</taxon>
        <taxon>Viridiplantae</taxon>
        <taxon>Streptophyta</taxon>
        <taxon>Embryophyta</taxon>
        <taxon>Tracheophyta</taxon>
        <taxon>Spermatophyta</taxon>
        <taxon>Magnoliopsida</taxon>
        <taxon>eudicotyledons</taxon>
        <taxon>Gunneridae</taxon>
        <taxon>Pentapetalae</taxon>
        <taxon>asterids</taxon>
        <taxon>campanulids</taxon>
        <taxon>Asterales</taxon>
        <taxon>Asteraceae</taxon>
        <taxon>Asteroideae</taxon>
        <taxon>Anthemideae</taxon>
        <taxon>Anthemidinae</taxon>
        <taxon>Tanacetum</taxon>
    </lineage>
</organism>
<keyword evidence="3" id="KW-0808">Transferase</keyword>
<reference evidence="3" key="2">
    <citation type="submission" date="2022-01" db="EMBL/GenBank/DDBJ databases">
        <authorList>
            <person name="Yamashiro T."/>
            <person name="Shiraishi A."/>
            <person name="Satake H."/>
            <person name="Nakayama K."/>
        </authorList>
    </citation>
    <scope>NUCLEOTIDE SEQUENCE</scope>
</reference>
<evidence type="ECO:0000256" key="1">
    <source>
        <dbReference type="SAM" id="MobiDB-lite"/>
    </source>
</evidence>
<keyword evidence="3" id="KW-0548">Nucleotidyltransferase</keyword>
<keyword evidence="3" id="KW-0695">RNA-directed DNA polymerase</keyword>
<feature type="region of interest" description="Disordered" evidence="1">
    <location>
        <begin position="1"/>
        <end position="152"/>
    </location>
</feature>
<dbReference type="Pfam" id="PF03732">
    <property type="entry name" value="Retrotrans_gag"/>
    <property type="match status" value="1"/>
</dbReference>
<gene>
    <name evidence="3" type="ORF">Tco_0625193</name>
</gene>
<protein>
    <submittedName>
        <fullName evidence="3">Reverse transcriptase domain-containing protein</fullName>
    </submittedName>
</protein>
<feature type="compositionally biased region" description="Basic and acidic residues" evidence="1">
    <location>
        <begin position="43"/>
        <end position="58"/>
    </location>
</feature>
<accession>A0ABQ4WG36</accession>
<feature type="compositionally biased region" description="Polar residues" evidence="1">
    <location>
        <begin position="8"/>
        <end position="17"/>
    </location>
</feature>
<feature type="compositionally biased region" description="Basic residues" evidence="1">
    <location>
        <begin position="132"/>
        <end position="141"/>
    </location>
</feature>
<reference evidence="3" key="1">
    <citation type="journal article" date="2022" name="Int. J. Mol. Sci.">
        <title>Draft Genome of Tanacetum Coccineum: Genomic Comparison of Closely Related Tanacetum-Family Plants.</title>
        <authorList>
            <person name="Yamashiro T."/>
            <person name="Shiraishi A."/>
            <person name="Nakayama K."/>
            <person name="Satake H."/>
        </authorList>
    </citation>
    <scope>NUCLEOTIDE SEQUENCE</scope>
</reference>
<dbReference type="InterPro" id="IPR005162">
    <property type="entry name" value="Retrotrans_gag_dom"/>
</dbReference>
<dbReference type="Proteomes" id="UP001151760">
    <property type="component" value="Unassembled WGS sequence"/>
</dbReference>
<comment type="caution">
    <text evidence="3">The sequence shown here is derived from an EMBL/GenBank/DDBJ whole genome shotgun (WGS) entry which is preliminary data.</text>
</comment>
<evidence type="ECO:0000259" key="2">
    <source>
        <dbReference type="Pfam" id="PF03732"/>
    </source>
</evidence>
<name>A0ABQ4WG36_9ASTR</name>
<dbReference type="EMBL" id="BQNB010008613">
    <property type="protein sequence ID" value="GJS51831.1"/>
    <property type="molecule type" value="Genomic_DNA"/>
</dbReference>
<proteinExistence type="predicted"/>
<evidence type="ECO:0000313" key="4">
    <source>
        <dbReference type="Proteomes" id="UP001151760"/>
    </source>
</evidence>
<dbReference type="PANTHER" id="PTHR33223">
    <property type="entry name" value="CCHC-TYPE DOMAIN-CONTAINING PROTEIN"/>
    <property type="match status" value="1"/>
</dbReference>
<sequence>MSTREQHTPTIPTSAMRNTGGRSGPQGLEELTPDEARLLYGDESGRNPRNHEESHYSESKTPTARTEPKMRHGNRRSRSPSPVASVFKRLKQNIPPSPRPRPRKDGGVFNRGTSSRETGEHSESEDSGGGHWKSKSRRHRSNTYEDDLSQPWTCEERNPFTSRIRHFNFPRTRMPNHVKTYDGSGDPEDHLKLFQAATKIERWAMPTWCHMFNSTLTGNVRVWFDKLPRESIDSYEDLRTAFRENYLQQTKHIKDPVEIHHIKQRDGKSTEDFMERYKAEILDVEGALECMKIFGFMHAEEADRRDDQVRKIVAIHQRTKAERQAKGDEDGTEGPMIIEAEIGGHFVHRLYVDGEASSEVLYEHCFVRLWPEIRSQMIPTTTSLTGFSGETIWPIGQISLLVKIGDEEHSTSAWMNFMVIRPPSQHNGIIDRTGIRKIGVVPSTAHGMLKFLVKGGTVTIRSSRAILMECAMISGPNTQHPVTSQVLKEKIKVAIIPEYPEQTIAIGSTLIEKGRKELCALLRQNLDVFA</sequence>
<dbReference type="PANTHER" id="PTHR33223:SF11">
    <property type="entry name" value="ELEMENT PROTEIN, PUTATIVE-RELATED"/>
    <property type="match status" value="1"/>
</dbReference>
<dbReference type="GO" id="GO:0003964">
    <property type="term" value="F:RNA-directed DNA polymerase activity"/>
    <property type="evidence" value="ECO:0007669"/>
    <property type="project" value="UniProtKB-KW"/>
</dbReference>
<keyword evidence="4" id="KW-1185">Reference proteome</keyword>
<evidence type="ECO:0000313" key="3">
    <source>
        <dbReference type="EMBL" id="GJS51831.1"/>
    </source>
</evidence>
<feature type="domain" description="Retrotransposon gag" evidence="2">
    <location>
        <begin position="211"/>
        <end position="279"/>
    </location>
</feature>